<keyword evidence="1" id="KW-1133">Transmembrane helix</keyword>
<dbReference type="EMBL" id="BOMQ01000043">
    <property type="protein sequence ID" value="GIE49985.1"/>
    <property type="molecule type" value="Genomic_DNA"/>
</dbReference>
<reference evidence="2" key="1">
    <citation type="submission" date="2021-01" db="EMBL/GenBank/DDBJ databases">
        <title>Whole genome shotgun sequence of Actinoplanes nipponensis NBRC 14063.</title>
        <authorList>
            <person name="Komaki H."/>
            <person name="Tamura T."/>
        </authorList>
    </citation>
    <scope>NUCLEOTIDE SEQUENCE</scope>
    <source>
        <strain evidence="2">NBRC 14063</strain>
    </source>
</reference>
<evidence type="ECO:0000313" key="3">
    <source>
        <dbReference type="Proteomes" id="UP000647172"/>
    </source>
</evidence>
<organism evidence="2 3">
    <name type="scientific">Actinoplanes nipponensis</name>
    <dbReference type="NCBI Taxonomy" id="135950"/>
    <lineage>
        <taxon>Bacteria</taxon>
        <taxon>Bacillati</taxon>
        <taxon>Actinomycetota</taxon>
        <taxon>Actinomycetes</taxon>
        <taxon>Micromonosporales</taxon>
        <taxon>Micromonosporaceae</taxon>
        <taxon>Actinoplanes</taxon>
    </lineage>
</organism>
<evidence type="ECO:0000256" key="1">
    <source>
        <dbReference type="SAM" id="Phobius"/>
    </source>
</evidence>
<sequence>MSESSWYEPPPGRSRHHVRRRDLVEFAIAVLLLLGLTGLLLLGACDRTDPPRPAASPSP</sequence>
<keyword evidence="1" id="KW-0812">Transmembrane</keyword>
<dbReference type="RefSeq" id="WP_203769552.1">
    <property type="nucleotide sequence ID" value="NZ_BAAAYJ010000107.1"/>
</dbReference>
<evidence type="ECO:0000313" key="2">
    <source>
        <dbReference type="EMBL" id="GIE49985.1"/>
    </source>
</evidence>
<accession>A0A919MUC3</accession>
<protein>
    <submittedName>
        <fullName evidence="2">Uncharacterized protein</fullName>
    </submittedName>
</protein>
<name>A0A919MUC3_9ACTN</name>
<proteinExistence type="predicted"/>
<keyword evidence="1" id="KW-0472">Membrane</keyword>
<feature type="transmembrane region" description="Helical" evidence="1">
    <location>
        <begin position="23"/>
        <end position="44"/>
    </location>
</feature>
<dbReference type="Proteomes" id="UP000647172">
    <property type="component" value="Unassembled WGS sequence"/>
</dbReference>
<gene>
    <name evidence="2" type="ORF">Ani05nite_35190</name>
</gene>
<dbReference type="AlphaFoldDB" id="A0A919MUC3"/>
<comment type="caution">
    <text evidence="2">The sequence shown here is derived from an EMBL/GenBank/DDBJ whole genome shotgun (WGS) entry which is preliminary data.</text>
</comment>
<keyword evidence="3" id="KW-1185">Reference proteome</keyword>